<evidence type="ECO:0000256" key="5">
    <source>
        <dbReference type="ARBA" id="ARBA00022989"/>
    </source>
</evidence>
<dbReference type="InterPro" id="IPR010920">
    <property type="entry name" value="LSM_dom_sf"/>
</dbReference>
<dbReference type="InterPro" id="IPR011014">
    <property type="entry name" value="MscS_channel_TM-2"/>
</dbReference>
<evidence type="ECO:0000259" key="10">
    <source>
        <dbReference type="Pfam" id="PF21082"/>
    </source>
</evidence>
<evidence type="ECO:0000256" key="4">
    <source>
        <dbReference type="ARBA" id="ARBA00022692"/>
    </source>
</evidence>
<dbReference type="PANTHER" id="PTHR30566:SF5">
    <property type="entry name" value="MECHANOSENSITIVE ION CHANNEL PROTEIN 1, MITOCHONDRIAL-RELATED"/>
    <property type="match status" value="1"/>
</dbReference>
<comment type="caution">
    <text evidence="12">The sequence shown here is derived from an EMBL/GenBank/DDBJ whole genome shotgun (WGS) entry which is preliminary data.</text>
</comment>
<dbReference type="Proteomes" id="UP000018296">
    <property type="component" value="Unassembled WGS sequence"/>
</dbReference>
<dbReference type="Gene3D" id="2.30.30.60">
    <property type="match status" value="1"/>
</dbReference>
<dbReference type="GO" id="GO:0005886">
    <property type="term" value="C:plasma membrane"/>
    <property type="evidence" value="ECO:0007669"/>
    <property type="project" value="UniProtKB-SubCell"/>
</dbReference>
<dbReference type="EMBL" id="AWTC01000009">
    <property type="protein sequence ID" value="EST11634.1"/>
    <property type="molecule type" value="Genomic_DNA"/>
</dbReference>
<feature type="domain" description="Mechanosensitive ion channel transmembrane helices 2/3" evidence="11">
    <location>
        <begin position="137"/>
        <end position="178"/>
    </location>
</feature>
<feature type="transmembrane region" description="Helical" evidence="8">
    <location>
        <begin position="63"/>
        <end position="81"/>
    </location>
</feature>
<evidence type="ECO:0000259" key="9">
    <source>
        <dbReference type="Pfam" id="PF00924"/>
    </source>
</evidence>
<dbReference type="Gene3D" id="1.10.287.1260">
    <property type="match status" value="1"/>
</dbReference>
<keyword evidence="6 8" id="KW-0472">Membrane</keyword>
<feature type="transmembrane region" description="Helical" evidence="8">
    <location>
        <begin position="6"/>
        <end position="28"/>
    </location>
</feature>
<dbReference type="InterPro" id="IPR049278">
    <property type="entry name" value="MS_channel_C"/>
</dbReference>
<dbReference type="PROSITE" id="PS01246">
    <property type="entry name" value="UPF0003"/>
    <property type="match status" value="1"/>
</dbReference>
<feature type="domain" description="Mechanosensitive ion channel MscS" evidence="9">
    <location>
        <begin position="179"/>
        <end position="246"/>
    </location>
</feature>
<evidence type="ECO:0000256" key="7">
    <source>
        <dbReference type="SAM" id="MobiDB-lite"/>
    </source>
</evidence>
<dbReference type="SUPFAM" id="SSF82861">
    <property type="entry name" value="Mechanosensitive channel protein MscS (YggB), transmembrane region"/>
    <property type="match status" value="1"/>
</dbReference>
<keyword evidence="4 8" id="KW-0812">Transmembrane</keyword>
<dbReference type="PANTHER" id="PTHR30566">
    <property type="entry name" value="YNAI-RELATED MECHANOSENSITIVE ION CHANNEL"/>
    <property type="match status" value="1"/>
</dbReference>
<feature type="transmembrane region" description="Helical" evidence="8">
    <location>
        <begin position="93"/>
        <end position="116"/>
    </location>
</feature>
<dbReference type="InterPro" id="IPR023408">
    <property type="entry name" value="MscS_beta-dom_sf"/>
</dbReference>
<evidence type="ECO:0000259" key="11">
    <source>
        <dbReference type="Pfam" id="PF21088"/>
    </source>
</evidence>
<feature type="compositionally biased region" description="Acidic residues" evidence="7">
    <location>
        <begin position="355"/>
        <end position="364"/>
    </location>
</feature>
<evidence type="ECO:0000256" key="6">
    <source>
        <dbReference type="ARBA" id="ARBA00023136"/>
    </source>
</evidence>
<dbReference type="STRING" id="1395513.P343_10200"/>
<comment type="similarity">
    <text evidence="2">Belongs to the MscS (TC 1.A.23) family.</text>
</comment>
<evidence type="ECO:0000313" key="12">
    <source>
        <dbReference type="EMBL" id="EST11634.1"/>
    </source>
</evidence>
<dbReference type="eggNOG" id="COG0668">
    <property type="taxonomic scope" value="Bacteria"/>
</dbReference>
<feature type="region of interest" description="Disordered" evidence="7">
    <location>
        <begin position="353"/>
        <end position="376"/>
    </location>
</feature>
<dbReference type="PATRIC" id="fig|1395513.3.peg.2056"/>
<dbReference type="InterPro" id="IPR011066">
    <property type="entry name" value="MscS_channel_C_sf"/>
</dbReference>
<feature type="domain" description="Mechanosensitive ion channel MscS C-terminal" evidence="10">
    <location>
        <begin position="252"/>
        <end position="339"/>
    </location>
</feature>
<dbReference type="GO" id="GO:0055085">
    <property type="term" value="P:transmembrane transport"/>
    <property type="evidence" value="ECO:0007669"/>
    <property type="project" value="InterPro"/>
</dbReference>
<evidence type="ECO:0000256" key="1">
    <source>
        <dbReference type="ARBA" id="ARBA00004651"/>
    </source>
</evidence>
<dbReference type="InterPro" id="IPR006686">
    <property type="entry name" value="MscS_channel_CS"/>
</dbReference>
<sequence>MEQFNWILKITWMDGLIAATIFIVFFLARKLFSKYFLTFITRLSKFSSTPIDDALISAFRRPVSFILLFTGIYFALLYLPMPHQWKTMITLLYKSAAIFSIGWGFYIFSDAIGIFFNRMGDRFDLQFNTIIIPFLAKIMKFIVVVMSIAMILDQWNYHVTGLITGLGIGGLAIAMAAKDTLSNLFGGFVIITDAPFTIGDLIHTGSIEGIVEDINFRSTRIRTLDQALVTVPNSTLANQPITNLSKMDKRRVTFNLPLDLDTTNEQIKQCLGKIRQMLATDSEVYEERKYVYLDKITSGSMNLIIDFFVKTTDFEEWMKEKEKYNYAVLEILQDEGVELAKARSLMVVPAQGQPLDDDLAEDTAIEQKESQRQQSR</sequence>
<dbReference type="SUPFAM" id="SSF50182">
    <property type="entry name" value="Sm-like ribonucleoproteins"/>
    <property type="match status" value="1"/>
</dbReference>
<proteinExistence type="inferred from homology"/>
<dbReference type="InterPro" id="IPR006685">
    <property type="entry name" value="MscS_channel_2nd"/>
</dbReference>
<dbReference type="Pfam" id="PF21082">
    <property type="entry name" value="MS_channel_3rd"/>
    <property type="match status" value="1"/>
</dbReference>
<comment type="subcellular location">
    <subcellularLocation>
        <location evidence="1">Cell membrane</location>
        <topology evidence="1">Multi-pass membrane protein</topology>
    </subcellularLocation>
</comment>
<evidence type="ECO:0000256" key="2">
    <source>
        <dbReference type="ARBA" id="ARBA00008017"/>
    </source>
</evidence>
<dbReference type="SUPFAM" id="SSF82689">
    <property type="entry name" value="Mechanosensitive channel protein MscS (YggB), C-terminal domain"/>
    <property type="match status" value="1"/>
</dbReference>
<keyword evidence="3" id="KW-1003">Cell membrane</keyword>
<protein>
    <submittedName>
        <fullName evidence="12">Mechanosensitive ion channel protein</fullName>
    </submittedName>
</protein>
<name>V6J4I0_9BACL</name>
<dbReference type="Gene3D" id="3.30.70.100">
    <property type="match status" value="1"/>
</dbReference>
<evidence type="ECO:0000256" key="3">
    <source>
        <dbReference type="ARBA" id="ARBA00022475"/>
    </source>
</evidence>
<feature type="transmembrane region" description="Helical" evidence="8">
    <location>
        <begin position="157"/>
        <end position="177"/>
    </location>
</feature>
<reference evidence="12 13" key="1">
    <citation type="journal article" date="2013" name="Genome Announc.">
        <title>Genome Sequence of Sporolactobacillus laevolacticus DSM442, an Efficient Polymer-Grade D-Lactate Producer from Agricultural Waste Cottonseed as a Nitrogen Source.</title>
        <authorList>
            <person name="Wang H."/>
            <person name="Wang L."/>
            <person name="Ju J."/>
            <person name="Yu B."/>
            <person name="Ma Y."/>
        </authorList>
    </citation>
    <scope>NUCLEOTIDE SEQUENCE [LARGE SCALE GENOMIC DNA]</scope>
    <source>
        <strain evidence="12 13">DSM 442</strain>
    </source>
</reference>
<dbReference type="AlphaFoldDB" id="V6J4I0"/>
<dbReference type="InterPro" id="IPR049142">
    <property type="entry name" value="MS_channel_1st"/>
</dbReference>
<accession>V6J4I0</accession>
<dbReference type="RefSeq" id="WP_023510293.1">
    <property type="nucleotide sequence ID" value="NZ_AWTC01000009.1"/>
</dbReference>
<evidence type="ECO:0000256" key="8">
    <source>
        <dbReference type="SAM" id="Phobius"/>
    </source>
</evidence>
<evidence type="ECO:0000313" key="13">
    <source>
        <dbReference type="Proteomes" id="UP000018296"/>
    </source>
</evidence>
<feature type="transmembrane region" description="Helical" evidence="8">
    <location>
        <begin position="128"/>
        <end position="151"/>
    </location>
</feature>
<organism evidence="12 13">
    <name type="scientific">Sporolactobacillus laevolacticus DSM 442</name>
    <dbReference type="NCBI Taxonomy" id="1395513"/>
    <lineage>
        <taxon>Bacteria</taxon>
        <taxon>Bacillati</taxon>
        <taxon>Bacillota</taxon>
        <taxon>Bacilli</taxon>
        <taxon>Bacillales</taxon>
        <taxon>Sporolactobacillaceae</taxon>
        <taxon>Sporolactobacillus</taxon>
    </lineage>
</organism>
<keyword evidence="13" id="KW-1185">Reference proteome</keyword>
<dbReference type="Pfam" id="PF21088">
    <property type="entry name" value="MS_channel_1st"/>
    <property type="match status" value="1"/>
</dbReference>
<keyword evidence="5 8" id="KW-1133">Transmembrane helix</keyword>
<feature type="compositionally biased region" description="Basic and acidic residues" evidence="7">
    <location>
        <begin position="365"/>
        <end position="376"/>
    </location>
</feature>
<gene>
    <name evidence="12" type="ORF">P343_10200</name>
</gene>
<dbReference type="Pfam" id="PF00924">
    <property type="entry name" value="MS_channel_2nd"/>
    <property type="match status" value="1"/>
</dbReference>